<keyword evidence="2" id="KW-0547">Nucleotide-binding</keyword>
<evidence type="ECO:0000313" key="6">
    <source>
        <dbReference type="Proteomes" id="UP000537130"/>
    </source>
</evidence>
<dbReference type="Pfam" id="PF00586">
    <property type="entry name" value="AIRS"/>
    <property type="match status" value="1"/>
</dbReference>
<dbReference type="InterPro" id="IPR036921">
    <property type="entry name" value="PurM-like_N_sf"/>
</dbReference>
<dbReference type="Pfam" id="PF02769">
    <property type="entry name" value="AIRS_C"/>
    <property type="match status" value="1"/>
</dbReference>
<feature type="domain" description="PurM-like C-terminal" evidence="4">
    <location>
        <begin position="150"/>
        <end position="300"/>
    </location>
</feature>
<keyword evidence="6" id="KW-1185">Reference proteome</keyword>
<dbReference type="PANTHER" id="PTHR30270:SF0">
    <property type="entry name" value="THIAMINE-MONOPHOSPHATE KINASE"/>
    <property type="match status" value="1"/>
</dbReference>
<feature type="binding site" evidence="2">
    <location>
        <position position="145"/>
    </location>
    <ligand>
        <name>ATP</name>
        <dbReference type="ChEBI" id="CHEBI:30616"/>
    </ligand>
</feature>
<keyword evidence="1 2" id="KW-0784">Thiamine biosynthesis</keyword>
<feature type="binding site" evidence="2">
    <location>
        <position position="208"/>
    </location>
    <ligand>
        <name>Mg(2+)</name>
        <dbReference type="ChEBI" id="CHEBI:18420"/>
        <label>3</label>
    </ligand>
</feature>
<feature type="binding site" evidence="2">
    <location>
        <position position="74"/>
    </location>
    <ligand>
        <name>Mg(2+)</name>
        <dbReference type="ChEBI" id="CHEBI:18420"/>
        <label>3</label>
    </ligand>
</feature>
<dbReference type="HAMAP" id="MF_02128">
    <property type="entry name" value="TMP_kinase"/>
    <property type="match status" value="1"/>
</dbReference>
<keyword evidence="2 5" id="KW-0808">Transferase</keyword>
<evidence type="ECO:0000259" key="3">
    <source>
        <dbReference type="Pfam" id="PF00586"/>
    </source>
</evidence>
<feature type="binding site" evidence="2">
    <location>
        <position position="74"/>
    </location>
    <ligand>
        <name>Mg(2+)</name>
        <dbReference type="ChEBI" id="CHEBI:18420"/>
        <label>2</label>
    </ligand>
</feature>
<proteinExistence type="inferred from homology"/>
<dbReference type="GO" id="GO:0000287">
    <property type="term" value="F:magnesium ion binding"/>
    <property type="evidence" value="ECO:0007669"/>
    <property type="project" value="UniProtKB-UniRule"/>
</dbReference>
<keyword evidence="2" id="KW-0460">Magnesium</keyword>
<evidence type="ECO:0000259" key="4">
    <source>
        <dbReference type="Pfam" id="PF02769"/>
    </source>
</evidence>
<organism evidence="5 6">
    <name type="scientific">Litorivivens lipolytica</name>
    <dbReference type="NCBI Taxonomy" id="1524264"/>
    <lineage>
        <taxon>Bacteria</taxon>
        <taxon>Pseudomonadati</taxon>
        <taxon>Pseudomonadota</taxon>
        <taxon>Gammaproteobacteria</taxon>
        <taxon>Litorivivens</taxon>
    </lineage>
</organism>
<comment type="pathway">
    <text evidence="2">Cofactor biosynthesis; thiamine diphosphate biosynthesis; thiamine diphosphate from thiamine phosphate: step 1/1.</text>
</comment>
<comment type="function">
    <text evidence="2">Catalyzes the ATP-dependent phosphorylation of thiamine-monophosphate (TMP) to form thiamine-pyrophosphate (TPP), the active form of vitamin B1.</text>
</comment>
<dbReference type="NCBIfam" id="TIGR01379">
    <property type="entry name" value="thiL"/>
    <property type="match status" value="1"/>
</dbReference>
<feature type="binding site" evidence="2">
    <location>
        <position position="259"/>
    </location>
    <ligand>
        <name>substrate</name>
    </ligand>
</feature>
<dbReference type="PANTHER" id="PTHR30270">
    <property type="entry name" value="THIAMINE-MONOPHOSPHATE KINASE"/>
    <property type="match status" value="1"/>
</dbReference>
<gene>
    <name evidence="2" type="primary">thiL</name>
    <name evidence="5" type="ORF">FHR99_001572</name>
</gene>
<comment type="similarity">
    <text evidence="2">Belongs to the thiamine-monophosphate kinase family.</text>
</comment>
<feature type="binding site" evidence="2">
    <location>
        <position position="46"/>
    </location>
    <ligand>
        <name>Mg(2+)</name>
        <dbReference type="ChEBI" id="CHEBI:18420"/>
        <label>1</label>
    </ligand>
</feature>
<protein>
    <recommendedName>
        <fullName evidence="2">Thiamine-monophosphate kinase</fullName>
        <shortName evidence="2">TMP kinase</shortName>
        <shortName evidence="2">Thiamine-phosphate kinase</shortName>
        <ecNumber evidence="2">2.7.4.16</ecNumber>
    </recommendedName>
</protein>
<dbReference type="AlphaFoldDB" id="A0A7W4W4K1"/>
<feature type="binding site" evidence="2">
    <location>
        <position position="210"/>
    </location>
    <ligand>
        <name>ATP</name>
        <dbReference type="ChEBI" id="CHEBI:30616"/>
    </ligand>
</feature>
<dbReference type="SUPFAM" id="SSF55326">
    <property type="entry name" value="PurM N-terminal domain-like"/>
    <property type="match status" value="1"/>
</dbReference>
<dbReference type="InterPro" id="IPR016188">
    <property type="entry name" value="PurM-like_N"/>
</dbReference>
<feature type="binding site" evidence="2">
    <location>
        <position position="121"/>
    </location>
    <ligand>
        <name>Mg(2+)</name>
        <dbReference type="ChEBI" id="CHEBI:18420"/>
        <label>1</label>
    </ligand>
</feature>
<dbReference type="Gene3D" id="3.90.650.10">
    <property type="entry name" value="PurM-like C-terminal domain"/>
    <property type="match status" value="1"/>
</dbReference>
<feature type="binding site" evidence="2">
    <location>
        <position position="74"/>
    </location>
    <ligand>
        <name>Mg(2+)</name>
        <dbReference type="ChEBI" id="CHEBI:18420"/>
        <label>4</label>
    </ligand>
</feature>
<dbReference type="CDD" id="cd02194">
    <property type="entry name" value="ThiL"/>
    <property type="match status" value="1"/>
</dbReference>
<feature type="binding site" evidence="2">
    <location>
        <position position="44"/>
    </location>
    <ligand>
        <name>Mg(2+)</name>
        <dbReference type="ChEBI" id="CHEBI:18420"/>
        <label>4</label>
    </ligand>
</feature>
<comment type="catalytic activity">
    <reaction evidence="2">
        <text>thiamine phosphate + ATP = thiamine diphosphate + ADP</text>
        <dbReference type="Rhea" id="RHEA:15913"/>
        <dbReference type="ChEBI" id="CHEBI:30616"/>
        <dbReference type="ChEBI" id="CHEBI:37575"/>
        <dbReference type="ChEBI" id="CHEBI:58937"/>
        <dbReference type="ChEBI" id="CHEBI:456216"/>
        <dbReference type="EC" id="2.7.4.16"/>
    </reaction>
</comment>
<dbReference type="SUPFAM" id="SSF56042">
    <property type="entry name" value="PurM C-terminal domain-like"/>
    <property type="match status" value="1"/>
</dbReference>
<dbReference type="UniPathway" id="UPA00060">
    <property type="reaction ID" value="UER00142"/>
</dbReference>
<dbReference type="Gene3D" id="3.30.1330.10">
    <property type="entry name" value="PurM-like, N-terminal domain"/>
    <property type="match status" value="1"/>
</dbReference>
<dbReference type="InterPro" id="IPR036676">
    <property type="entry name" value="PurM-like_C_sf"/>
</dbReference>
<feature type="binding site" evidence="2">
    <location>
        <position position="29"/>
    </location>
    <ligand>
        <name>Mg(2+)</name>
        <dbReference type="ChEBI" id="CHEBI:18420"/>
        <label>4</label>
    </ligand>
</feature>
<dbReference type="RefSeq" id="WP_183409966.1">
    <property type="nucleotide sequence ID" value="NZ_JACHWY010000001.1"/>
</dbReference>
<accession>A0A7W4W4K1</accession>
<comment type="miscellaneous">
    <text evidence="2">Reaction mechanism of ThiL seems to utilize a direct, inline transfer of the gamma-phosphate of ATP to TMP rather than a phosphorylated enzyme intermediate.</text>
</comment>
<dbReference type="InterPro" id="IPR006283">
    <property type="entry name" value="ThiL-like"/>
</dbReference>
<feature type="binding site" evidence="2">
    <location>
        <position position="53"/>
    </location>
    <ligand>
        <name>substrate</name>
    </ligand>
</feature>
<dbReference type="PIRSF" id="PIRSF005303">
    <property type="entry name" value="Thiam_monoph_kin"/>
    <property type="match status" value="1"/>
</dbReference>
<keyword evidence="2" id="KW-0067">ATP-binding</keyword>
<feature type="binding site" evidence="2">
    <location>
        <position position="211"/>
    </location>
    <ligand>
        <name>Mg(2+)</name>
        <dbReference type="ChEBI" id="CHEBI:18420"/>
        <label>5</label>
    </ligand>
</feature>
<dbReference type="GO" id="GO:0009030">
    <property type="term" value="F:thiamine-phosphate kinase activity"/>
    <property type="evidence" value="ECO:0007669"/>
    <property type="project" value="UniProtKB-UniRule"/>
</dbReference>
<dbReference type="Proteomes" id="UP000537130">
    <property type="component" value="Unassembled WGS sequence"/>
</dbReference>
<dbReference type="InterPro" id="IPR010918">
    <property type="entry name" value="PurM-like_C_dom"/>
</dbReference>
<evidence type="ECO:0000313" key="5">
    <source>
        <dbReference type="EMBL" id="MBB3047336.1"/>
    </source>
</evidence>
<evidence type="ECO:0000256" key="1">
    <source>
        <dbReference type="ARBA" id="ARBA00022977"/>
    </source>
</evidence>
<dbReference type="EC" id="2.7.4.16" evidence="2"/>
<name>A0A7W4W4K1_9GAMM</name>
<evidence type="ECO:0000256" key="2">
    <source>
        <dbReference type="HAMAP-Rule" id="MF_02128"/>
    </source>
</evidence>
<feature type="binding site" evidence="2">
    <location>
        <position position="46"/>
    </location>
    <ligand>
        <name>Mg(2+)</name>
        <dbReference type="ChEBI" id="CHEBI:18420"/>
        <label>2</label>
    </ligand>
</feature>
<dbReference type="GO" id="GO:0009229">
    <property type="term" value="P:thiamine diphosphate biosynthetic process"/>
    <property type="evidence" value="ECO:0007669"/>
    <property type="project" value="UniProtKB-UniRule"/>
</dbReference>
<comment type="caution">
    <text evidence="5">The sequence shown here is derived from an EMBL/GenBank/DDBJ whole genome shotgun (WGS) entry which is preliminary data.</text>
</comment>
<keyword evidence="2" id="KW-0479">Metal-binding</keyword>
<feature type="binding site" evidence="2">
    <location>
        <begin position="120"/>
        <end position="121"/>
    </location>
    <ligand>
        <name>ATP</name>
        <dbReference type="ChEBI" id="CHEBI:30616"/>
    </ligand>
</feature>
<dbReference type="GO" id="GO:0009228">
    <property type="term" value="P:thiamine biosynthetic process"/>
    <property type="evidence" value="ECO:0007669"/>
    <property type="project" value="UniProtKB-KW"/>
</dbReference>
<sequence length="321" mass="34065">MALSEFDLIRRYFTSFQQGPAVVTGIGDDCAELALSPGHTLFTSIDTMVEGVHFPKNPDVNGLGWRVLAAAVSDLGACGAKPLGFCLALTLPEADERWLSDFAEGLAEASQHFSIPLVGGDTTRGPLCLSVQVFGEAPAGKALLRSGAKVGDDLWVTGTLGDARAALDVLEKKNPAGSERHFLQQYYRAEPPLSFAVGLQGVASSAIDLSDGLAADLGHILQASKVGAELDLESLPLSDALMSSYSAEQAQYYALTGGDDYQLCFSASVEQRELISDLARTEKLRCTRVGTITGSGELAVKRGSIDVDLNAYKNKGYQHFS</sequence>
<comment type="caution">
    <text evidence="2">Lacks conserved residue(s) required for the propagation of feature annotation.</text>
</comment>
<reference evidence="5 6" key="1">
    <citation type="submission" date="2020-08" db="EMBL/GenBank/DDBJ databases">
        <title>Genomic Encyclopedia of Type Strains, Phase III (KMG-III): the genomes of soil and plant-associated and newly described type strains.</title>
        <authorList>
            <person name="Whitman W."/>
        </authorList>
    </citation>
    <scope>NUCLEOTIDE SEQUENCE [LARGE SCALE GENOMIC DNA]</scope>
    <source>
        <strain evidence="5 6">CECT 8654</strain>
    </source>
</reference>
<feature type="binding site" evidence="2">
    <location>
        <position position="29"/>
    </location>
    <ligand>
        <name>Mg(2+)</name>
        <dbReference type="ChEBI" id="CHEBI:18420"/>
        <label>3</label>
    </ligand>
</feature>
<dbReference type="GO" id="GO:0005524">
    <property type="term" value="F:ATP binding"/>
    <property type="evidence" value="ECO:0007669"/>
    <property type="project" value="UniProtKB-UniRule"/>
</dbReference>
<dbReference type="EMBL" id="JACHWY010000001">
    <property type="protein sequence ID" value="MBB3047336.1"/>
    <property type="molecule type" value="Genomic_DNA"/>
</dbReference>
<feature type="binding site" evidence="2">
    <location>
        <position position="317"/>
    </location>
    <ligand>
        <name>substrate</name>
    </ligand>
</feature>
<keyword evidence="2 5" id="KW-0418">Kinase</keyword>
<feature type="domain" description="PurM-like N-terminal" evidence="3">
    <location>
        <begin position="27"/>
        <end position="136"/>
    </location>
</feature>